<dbReference type="PANTHER" id="PTHR43780">
    <property type="entry name" value="1-AMINOCYCLOPROPANE-1-CARBOXYLATE DEAMINASE-RELATED"/>
    <property type="match status" value="1"/>
</dbReference>
<dbReference type="AlphaFoldDB" id="M4RNG3"/>
<feature type="active site" description="Nucleophile" evidence="4">
    <location>
        <position position="93"/>
    </location>
</feature>
<comment type="cofactor">
    <cofactor evidence="1">
        <name>pyridoxal 5'-phosphate</name>
        <dbReference type="ChEBI" id="CHEBI:597326"/>
    </cofactor>
</comment>
<evidence type="ECO:0000313" key="7">
    <source>
        <dbReference type="EMBL" id="AGH45190.1"/>
    </source>
</evidence>
<comment type="similarity">
    <text evidence="2">Belongs to the ACC deaminase/D-cysteine desulfhydrase family.</text>
</comment>
<accession>M4RNG3</accession>
<dbReference type="PANTHER" id="PTHR43780:SF2">
    <property type="entry name" value="1-AMINOCYCLOPROPANE-1-CARBOXYLATE DEAMINASE-RELATED"/>
    <property type="match status" value="1"/>
</dbReference>
<dbReference type="SUPFAM" id="SSF53686">
    <property type="entry name" value="Tryptophan synthase beta subunit-like PLP-dependent enzymes"/>
    <property type="match status" value="1"/>
</dbReference>
<dbReference type="Pfam" id="PF00291">
    <property type="entry name" value="PALP"/>
    <property type="match status" value="1"/>
</dbReference>
<dbReference type="GO" id="GO:0019148">
    <property type="term" value="F:D-cysteine desulfhydrase activity"/>
    <property type="evidence" value="ECO:0007669"/>
    <property type="project" value="TreeGrafter"/>
</dbReference>
<dbReference type="KEGG" id="gps:C427_3081"/>
<dbReference type="InterPro" id="IPR005966">
    <property type="entry name" value="D-Cys_desShydrase"/>
</dbReference>
<gene>
    <name evidence="7" type="ORF">C427_3081</name>
</gene>
<dbReference type="eggNOG" id="COG2515">
    <property type="taxonomic scope" value="Bacteria"/>
</dbReference>
<dbReference type="STRING" id="1129794.C427_3081"/>
<dbReference type="PATRIC" id="fig|1129794.4.peg.3064"/>
<evidence type="ECO:0000256" key="2">
    <source>
        <dbReference type="ARBA" id="ARBA00008639"/>
    </source>
</evidence>
<reference evidence="7 8" key="1">
    <citation type="journal article" date="2013" name="Genome Announc.">
        <title>Complete Genome Sequence of Glaciecola psychrophila Strain 170T.</title>
        <authorList>
            <person name="Yin J."/>
            <person name="Chen J."/>
            <person name="Liu G."/>
            <person name="Yu Y."/>
            <person name="Song L."/>
            <person name="Wang X."/>
            <person name="Qu X."/>
        </authorList>
    </citation>
    <scope>NUCLEOTIDE SEQUENCE [LARGE SCALE GENOMIC DNA]</scope>
    <source>
        <strain evidence="7 8">170</strain>
    </source>
</reference>
<dbReference type="HOGENOM" id="CLU_048897_1_0_6"/>
<evidence type="ECO:0000256" key="5">
    <source>
        <dbReference type="PIRSR" id="PIRSR006278-2"/>
    </source>
</evidence>
<feature type="domain" description="Tryptophan synthase beta chain-like PALP" evidence="6">
    <location>
        <begin position="29"/>
        <end position="335"/>
    </location>
</feature>
<dbReference type="InterPro" id="IPR001926">
    <property type="entry name" value="TrpB-like_PALP"/>
</dbReference>
<dbReference type="NCBIfam" id="NF003031">
    <property type="entry name" value="PRK03910.1-4"/>
    <property type="match status" value="1"/>
</dbReference>
<proteinExistence type="inferred from homology"/>
<dbReference type="Proteomes" id="UP000011864">
    <property type="component" value="Chromosome"/>
</dbReference>
<protein>
    <submittedName>
        <fullName evidence="7">D-cysteine desulfhydrase</fullName>
    </submittedName>
</protein>
<evidence type="ECO:0000259" key="6">
    <source>
        <dbReference type="Pfam" id="PF00291"/>
    </source>
</evidence>
<dbReference type="Gene3D" id="3.40.50.1100">
    <property type="match status" value="2"/>
</dbReference>
<keyword evidence="3 5" id="KW-0663">Pyridoxal phosphate</keyword>
<dbReference type="NCBIfam" id="TIGR01275">
    <property type="entry name" value="ACC_deam_rel"/>
    <property type="match status" value="1"/>
</dbReference>
<organism evidence="7 8">
    <name type="scientific">Paraglaciecola psychrophila 170</name>
    <dbReference type="NCBI Taxonomy" id="1129794"/>
    <lineage>
        <taxon>Bacteria</taxon>
        <taxon>Pseudomonadati</taxon>
        <taxon>Pseudomonadota</taxon>
        <taxon>Gammaproteobacteria</taxon>
        <taxon>Alteromonadales</taxon>
        <taxon>Alteromonadaceae</taxon>
        <taxon>Paraglaciecola</taxon>
    </lineage>
</organism>
<feature type="modified residue" description="N6-(pyridoxal phosphate)lysine" evidence="5">
    <location>
        <position position="66"/>
    </location>
</feature>
<dbReference type="InterPro" id="IPR027278">
    <property type="entry name" value="ACCD_DCysDesulf"/>
</dbReference>
<evidence type="ECO:0000256" key="4">
    <source>
        <dbReference type="PIRSR" id="PIRSR006278-1"/>
    </source>
</evidence>
<evidence type="ECO:0000256" key="3">
    <source>
        <dbReference type="ARBA" id="ARBA00022898"/>
    </source>
</evidence>
<dbReference type="InterPro" id="IPR036052">
    <property type="entry name" value="TrpB-like_PALP_sf"/>
</dbReference>
<dbReference type="PIRSF" id="PIRSF006278">
    <property type="entry name" value="ACCD_DCysDesulf"/>
    <property type="match status" value="1"/>
</dbReference>
<keyword evidence="8" id="KW-1185">Reference proteome</keyword>
<evidence type="ECO:0000313" key="8">
    <source>
        <dbReference type="Proteomes" id="UP000011864"/>
    </source>
</evidence>
<sequence>MSGVLEVKSSTLKEVVKMQDFNLIPRVSITHTPTLLERLPRLSNELGCNLFVKRDDCTGLAGGGNKARKLEYLIADAQQQGADILLTVGGFQSNHARQTAAAAAKFGFDCELVLEDVTGTPKTDYYNNGNMLLDSLFGAKIHRLSLGEDCNDYAEALINTLKSEGRKPYFIPMGGSNVIGSLGYVRCANEILQQIVSENIQIDQIVLATGSAGTQAGLLAGLIAAKVDIPVLGITVSRATEDQQQLVYALLREILTQLGINSNEAEGRVVTNGSYYGQGYGITTPSMIAAVKRCAQLEGLLLDPVYTGKAMAGFMDLCAKGVIEQNSHQLFLHTGGSQGLFAYRVNVFNLLIIICLAN</sequence>
<evidence type="ECO:0000256" key="1">
    <source>
        <dbReference type="ARBA" id="ARBA00001933"/>
    </source>
</evidence>
<name>M4RNG3_9ALTE</name>
<dbReference type="EMBL" id="CP003837">
    <property type="protein sequence ID" value="AGH45190.1"/>
    <property type="molecule type" value="Genomic_DNA"/>
</dbReference>